<dbReference type="SMART" id="SM00563">
    <property type="entry name" value="PlsC"/>
    <property type="match status" value="1"/>
</dbReference>
<accession>A0A366Y234</accession>
<dbReference type="Pfam" id="PF01553">
    <property type="entry name" value="Acyltransferase"/>
    <property type="match status" value="1"/>
</dbReference>
<proteinExistence type="inferred from homology"/>
<evidence type="ECO:0000256" key="1">
    <source>
        <dbReference type="ARBA" id="ARBA00006432"/>
    </source>
</evidence>
<dbReference type="Gene3D" id="3.30.300.30">
    <property type="match status" value="1"/>
</dbReference>
<dbReference type="EMBL" id="QOCW01000002">
    <property type="protein sequence ID" value="RBW71049.1"/>
    <property type="molecule type" value="Genomic_DNA"/>
</dbReference>
<dbReference type="PANTHER" id="PTHR43201">
    <property type="entry name" value="ACYL-COA SYNTHETASE"/>
    <property type="match status" value="1"/>
</dbReference>
<evidence type="ECO:0000313" key="4">
    <source>
        <dbReference type="Proteomes" id="UP000253314"/>
    </source>
</evidence>
<dbReference type="GO" id="GO:0006631">
    <property type="term" value="P:fatty acid metabolic process"/>
    <property type="evidence" value="ECO:0007669"/>
    <property type="project" value="TreeGrafter"/>
</dbReference>
<dbReference type="PROSITE" id="PS00455">
    <property type="entry name" value="AMP_BINDING"/>
    <property type="match status" value="1"/>
</dbReference>
<feature type="domain" description="Phospholipid/glycerol acyltransferase" evidence="2">
    <location>
        <begin position="22"/>
        <end position="131"/>
    </location>
</feature>
<dbReference type="RefSeq" id="WP_113804529.1">
    <property type="nucleotide sequence ID" value="NZ_QOCW01000002.1"/>
</dbReference>
<dbReference type="GO" id="GO:0031956">
    <property type="term" value="F:medium-chain fatty acid-CoA ligase activity"/>
    <property type="evidence" value="ECO:0007669"/>
    <property type="project" value="TreeGrafter"/>
</dbReference>
<dbReference type="Proteomes" id="UP000253314">
    <property type="component" value="Unassembled WGS sequence"/>
</dbReference>
<dbReference type="InterPro" id="IPR045851">
    <property type="entry name" value="AMP-bd_C_sf"/>
</dbReference>
<dbReference type="GO" id="GO:0016746">
    <property type="term" value="F:acyltransferase activity"/>
    <property type="evidence" value="ECO:0007669"/>
    <property type="project" value="UniProtKB-KW"/>
</dbReference>
<keyword evidence="4" id="KW-1185">Reference proteome</keyword>
<dbReference type="InterPro" id="IPR042099">
    <property type="entry name" value="ANL_N_sf"/>
</dbReference>
<evidence type="ECO:0000313" key="3">
    <source>
        <dbReference type="EMBL" id="RBW71049.1"/>
    </source>
</evidence>
<keyword evidence="3" id="KW-0012">Acyltransferase</keyword>
<dbReference type="InterPro" id="IPR020845">
    <property type="entry name" value="AMP-binding_CS"/>
</dbReference>
<comment type="similarity">
    <text evidence="1">Belongs to the ATP-dependent AMP-binding enzyme family.</text>
</comment>
<reference evidence="3 4" key="1">
    <citation type="submission" date="2018-07" db="EMBL/GenBank/DDBJ databases">
        <title>Lottiidibacillus patelloidae gen. nov., sp. nov., isolated from the intestinal tract of a marine limpet and the reclassification of B. taeanensis BH030017T, B. algicola KMM 3737T and B. hwajinpoensis SW-72T as genus Lottiidibacillus.</title>
        <authorList>
            <person name="Liu R."/>
            <person name="Huang Z."/>
        </authorList>
    </citation>
    <scope>NUCLEOTIDE SEQUENCE [LARGE SCALE GENOMIC DNA]</scope>
    <source>
        <strain evidence="3 4">BH030017</strain>
    </source>
</reference>
<name>A0A366Y234_9BACI</name>
<keyword evidence="3" id="KW-0808">Transferase</keyword>
<dbReference type="PANTHER" id="PTHR43201:SF8">
    <property type="entry name" value="ACYL-COA SYNTHETASE FAMILY MEMBER 3"/>
    <property type="match status" value="1"/>
</dbReference>
<dbReference type="InterPro" id="IPR025110">
    <property type="entry name" value="AMP-bd_C"/>
</dbReference>
<dbReference type="Pfam" id="PF00501">
    <property type="entry name" value="AMP-binding"/>
    <property type="match status" value="1"/>
</dbReference>
<dbReference type="SUPFAM" id="SSF69593">
    <property type="entry name" value="Glycerol-3-phosphate (1)-acyltransferase"/>
    <property type="match status" value="1"/>
</dbReference>
<dbReference type="Gene3D" id="3.40.50.12780">
    <property type="entry name" value="N-terminal domain of ligase-like"/>
    <property type="match status" value="1"/>
</dbReference>
<dbReference type="Pfam" id="PF13193">
    <property type="entry name" value="AMP-binding_C"/>
    <property type="match status" value="1"/>
</dbReference>
<sequence>MLSFLNKLRTKKIAPSSAQERVIFMSNHLSMMDLSLLDAALPKKVHFVVFNKREYELNEKNLKNRKVTAFDQLDASSLMKTVNLIEDGEDILLFPENRISKAGNLMRIYPEIAYIAYRTKAVIYPIYINKELKEHGAKLRLESFVSGTPSISLGSSFSLSQFESAKGEEQKERLAQVIYKKMGNHQLECQLKRNVNLFDEFLKADKSYRDRDFIIKDLSGQISYNKFLLSVQVISQKVEQMINEERIGILLPNSIGHSLLLFACFKNGITPAILNFTMGEQNLLDCCETSGLKTIVTSKQFIQKAGLQELLKSLSDNYRIIYLEDVKEQISTTDKLTGLKNNTLSPKSEAKSNEIILFTSGSESKPKGVILTHHNLFANIKQALTVIDLNSKDYLFNPLPMFHSYGLTIGTILPLISNIPVFLHPSPVQYKAIPELIYQEDATALLSTPTFLNGYGRNAHPFMFHSLRYVITGAEKAKEELKQTWQEKFGIRILEGYGATEGAPVLALNTPLYNKPGSVGQLLPGIQYHIQPVEGIPKGGTLQIKGPNLMKGYLIHGKGFIPLEDWYDTGDVVEVDEFEFVTITSRLKRFAKVGGEMVSLNLVESLAGELYGHNDFAAVAVSDKRKGERIILFTTDKETNDRVLKKHIKMKKVSTLLVPASIEHIDEIPLLGSGKTDYVTLEKLAGGN</sequence>
<comment type="caution">
    <text evidence="3">The sequence shown here is derived from an EMBL/GenBank/DDBJ whole genome shotgun (WGS) entry which is preliminary data.</text>
</comment>
<protein>
    <submittedName>
        <fullName evidence="3">2-acyl-glycerophospho-ethanolamine acyltransferase</fullName>
    </submittedName>
</protein>
<dbReference type="InterPro" id="IPR000873">
    <property type="entry name" value="AMP-dep_synth/lig_dom"/>
</dbReference>
<dbReference type="SUPFAM" id="SSF56801">
    <property type="entry name" value="Acetyl-CoA synthetase-like"/>
    <property type="match status" value="1"/>
</dbReference>
<evidence type="ECO:0000259" key="2">
    <source>
        <dbReference type="SMART" id="SM00563"/>
    </source>
</evidence>
<dbReference type="InterPro" id="IPR002123">
    <property type="entry name" value="Plipid/glycerol_acylTrfase"/>
</dbReference>
<dbReference type="CDD" id="cd07989">
    <property type="entry name" value="LPLAT_AGPAT-like"/>
    <property type="match status" value="1"/>
</dbReference>
<dbReference type="AlphaFoldDB" id="A0A366Y234"/>
<gene>
    <name evidence="3" type="ORF">DS031_03390</name>
</gene>
<organism evidence="3 4">
    <name type="scientific">Bacillus taeanensis</name>
    <dbReference type="NCBI Taxonomy" id="273032"/>
    <lineage>
        <taxon>Bacteria</taxon>
        <taxon>Bacillati</taxon>
        <taxon>Bacillota</taxon>
        <taxon>Bacilli</taxon>
        <taxon>Bacillales</taxon>
        <taxon>Bacillaceae</taxon>
        <taxon>Bacillus</taxon>
    </lineage>
</organism>